<proteinExistence type="predicted"/>
<accession>A0A1H7IQ49</accession>
<dbReference type="Proteomes" id="UP000199283">
    <property type="component" value="Unassembled WGS sequence"/>
</dbReference>
<protein>
    <submittedName>
        <fullName evidence="2">Uncharacterized protein</fullName>
    </submittedName>
</protein>
<dbReference type="PROSITE" id="PS51257">
    <property type="entry name" value="PROKAR_LIPOPROTEIN"/>
    <property type="match status" value="1"/>
</dbReference>
<name>A0A1H7IQ49_9RHOB</name>
<keyword evidence="1" id="KW-0732">Signal</keyword>
<feature type="signal peptide" evidence="1">
    <location>
        <begin position="1"/>
        <end position="24"/>
    </location>
</feature>
<keyword evidence="3" id="KW-1185">Reference proteome</keyword>
<dbReference type="RefSeq" id="WP_175495776.1">
    <property type="nucleotide sequence ID" value="NZ_FNZQ01000001.1"/>
</dbReference>
<dbReference type="AlphaFoldDB" id="A0A1H7IQ49"/>
<reference evidence="2 3" key="1">
    <citation type="submission" date="2016-10" db="EMBL/GenBank/DDBJ databases">
        <authorList>
            <person name="de Groot N.N."/>
        </authorList>
    </citation>
    <scope>NUCLEOTIDE SEQUENCE [LARGE SCALE GENOMIC DNA]</scope>
    <source>
        <strain evidence="2 3">DSM 14858</strain>
    </source>
</reference>
<gene>
    <name evidence="2" type="ORF">SAMN04488526_1135</name>
</gene>
<evidence type="ECO:0000313" key="2">
    <source>
        <dbReference type="EMBL" id="SEK64538.1"/>
    </source>
</evidence>
<dbReference type="EMBL" id="FNZQ01000001">
    <property type="protein sequence ID" value="SEK64538.1"/>
    <property type="molecule type" value="Genomic_DNA"/>
</dbReference>
<organism evidence="2 3">
    <name type="scientific">Jannaschia helgolandensis</name>
    <dbReference type="NCBI Taxonomy" id="188906"/>
    <lineage>
        <taxon>Bacteria</taxon>
        <taxon>Pseudomonadati</taxon>
        <taxon>Pseudomonadota</taxon>
        <taxon>Alphaproteobacteria</taxon>
        <taxon>Rhodobacterales</taxon>
        <taxon>Roseobacteraceae</taxon>
        <taxon>Jannaschia</taxon>
    </lineage>
</organism>
<evidence type="ECO:0000256" key="1">
    <source>
        <dbReference type="SAM" id="SignalP"/>
    </source>
</evidence>
<sequence>MKSRLIRILALTMLLPTVSGCAAAALGAGGAIAADTVAEDQGGNLF</sequence>
<feature type="chain" id="PRO_5011497084" evidence="1">
    <location>
        <begin position="25"/>
        <end position="46"/>
    </location>
</feature>
<evidence type="ECO:0000313" key="3">
    <source>
        <dbReference type="Proteomes" id="UP000199283"/>
    </source>
</evidence>